<name>A0ABD3ZFT2_HAFAL</name>
<accession>A0ABD3ZFT2</accession>
<dbReference type="AlphaFoldDB" id="A0ABD3ZFT2"/>
<keyword evidence="1" id="KW-0812">Transmembrane</keyword>
<organism evidence="2 3">
    <name type="scientific">Hafnia alvei ATCC 13337</name>
    <dbReference type="NCBI Taxonomy" id="910996"/>
    <lineage>
        <taxon>Bacteria</taxon>
        <taxon>Pseudomonadati</taxon>
        <taxon>Pseudomonadota</taxon>
        <taxon>Gammaproteobacteria</taxon>
        <taxon>Enterobacterales</taxon>
        <taxon>Hafniaceae</taxon>
        <taxon>Hafnia</taxon>
    </lineage>
</organism>
<sequence length="43" mass="5039">MGKQIMQSFHAFLKNKSQFMAAFWSIMIIICETSIALYIIRNI</sequence>
<proteinExistence type="predicted"/>
<feature type="transmembrane region" description="Helical" evidence="1">
    <location>
        <begin position="21"/>
        <end position="40"/>
    </location>
</feature>
<gene>
    <name evidence="2" type="ORF">GHAL_2446</name>
</gene>
<comment type="caution">
    <text evidence="2">The sequence shown here is derived from an EMBL/GenBank/DDBJ whole genome shotgun (WGS) entry which is preliminary data.</text>
</comment>
<reference evidence="3" key="1">
    <citation type="submission" date="2014-05" db="EMBL/GenBank/DDBJ databases">
        <title>ATOL: Assembling a taxonomically balanced genome-scale reconstruction of the evolutionary history of the Enterobacteriaceae.</title>
        <authorList>
            <person name="Plunkett G. III"/>
            <person name="Neeno-Eckwall E.C."/>
            <person name="Glasner J.D."/>
            <person name="Perna N.T."/>
        </authorList>
    </citation>
    <scope>NUCLEOTIDE SEQUENCE [LARGE SCALE GENOMIC DNA]</scope>
    <source>
        <strain evidence="3">ATCC 13337</strain>
    </source>
</reference>
<keyword evidence="1" id="KW-0472">Membrane</keyword>
<evidence type="ECO:0000313" key="2">
    <source>
        <dbReference type="EMBL" id="KFC87373.1"/>
    </source>
</evidence>
<keyword evidence="1" id="KW-1133">Transmembrane helix</keyword>
<dbReference type="EMBL" id="JMPK01000047">
    <property type="protein sequence ID" value="KFC87373.1"/>
    <property type="molecule type" value="Genomic_DNA"/>
</dbReference>
<evidence type="ECO:0000256" key="1">
    <source>
        <dbReference type="SAM" id="Phobius"/>
    </source>
</evidence>
<dbReference type="Proteomes" id="UP000028605">
    <property type="component" value="Unassembled WGS sequence"/>
</dbReference>
<protein>
    <submittedName>
        <fullName evidence="2">Uncharacterized protein</fullName>
    </submittedName>
</protein>
<evidence type="ECO:0000313" key="3">
    <source>
        <dbReference type="Proteomes" id="UP000028605"/>
    </source>
</evidence>